<keyword evidence="11" id="KW-1185">Reference proteome</keyword>
<evidence type="ECO:0000259" key="9">
    <source>
        <dbReference type="Pfam" id="PF25145"/>
    </source>
</evidence>
<dbReference type="InterPro" id="IPR029045">
    <property type="entry name" value="ClpP/crotonase-like_dom_sf"/>
</dbReference>
<comment type="subcellular location">
    <subcellularLocation>
        <location evidence="1">Membrane</location>
        <topology evidence="1">Multi-pass membrane protein</topology>
    </subcellularLocation>
</comment>
<evidence type="ECO:0000256" key="3">
    <source>
        <dbReference type="ARBA" id="ARBA00022989"/>
    </source>
</evidence>
<organism evidence="10 11">
    <name type="scientific">Thalassorhabdus alkalitolerans</name>
    <dbReference type="NCBI Taxonomy" id="2282697"/>
    <lineage>
        <taxon>Bacteria</taxon>
        <taxon>Bacillati</taxon>
        <taxon>Bacillota</taxon>
        <taxon>Bacilli</taxon>
        <taxon>Bacillales</taxon>
        <taxon>Bacillaceae</taxon>
        <taxon>Thalassorhabdus</taxon>
    </lineage>
</organism>
<evidence type="ECO:0000256" key="6">
    <source>
        <dbReference type="SAM" id="SignalP"/>
    </source>
</evidence>
<evidence type="ECO:0000259" key="7">
    <source>
        <dbReference type="Pfam" id="PF01957"/>
    </source>
</evidence>
<evidence type="ECO:0000313" key="11">
    <source>
        <dbReference type="Proteomes" id="UP001596142"/>
    </source>
</evidence>
<feature type="domain" description="NfeD1b N-terminal" evidence="9">
    <location>
        <begin position="39"/>
        <end position="221"/>
    </location>
</feature>
<evidence type="ECO:0000256" key="1">
    <source>
        <dbReference type="ARBA" id="ARBA00004141"/>
    </source>
</evidence>
<protein>
    <submittedName>
        <fullName evidence="10">Nodulation protein NfeD</fullName>
    </submittedName>
</protein>
<comment type="caution">
    <text evidence="10">The sequence shown here is derived from an EMBL/GenBank/DDBJ whole genome shotgun (WGS) entry which is preliminary data.</text>
</comment>
<keyword evidence="4 5" id="KW-0472">Membrane</keyword>
<dbReference type="CDD" id="cd07021">
    <property type="entry name" value="Clp_protease_NfeD_like"/>
    <property type="match status" value="1"/>
</dbReference>
<dbReference type="Pfam" id="PF01957">
    <property type="entry name" value="NfeD"/>
    <property type="match status" value="1"/>
</dbReference>
<feature type="chain" id="PRO_5045535559" evidence="6">
    <location>
        <begin position="28"/>
        <end position="447"/>
    </location>
</feature>
<dbReference type="InterPro" id="IPR002810">
    <property type="entry name" value="NfeD-like_C"/>
</dbReference>
<dbReference type="PANTHER" id="PTHR33507">
    <property type="entry name" value="INNER MEMBRANE PROTEIN YBBJ"/>
    <property type="match status" value="1"/>
</dbReference>
<dbReference type="InterPro" id="IPR056739">
    <property type="entry name" value="NfeD_membrane"/>
</dbReference>
<dbReference type="Gene3D" id="3.90.226.10">
    <property type="entry name" value="2-enoyl-CoA Hydratase, Chain A, domain 1"/>
    <property type="match status" value="1"/>
</dbReference>
<dbReference type="InterPro" id="IPR052165">
    <property type="entry name" value="Membrane_assoc_protease"/>
</dbReference>
<keyword evidence="3 5" id="KW-1133">Transmembrane helix</keyword>
<feature type="signal peptide" evidence="6">
    <location>
        <begin position="1"/>
        <end position="27"/>
    </location>
</feature>
<name>A0ABW0YTQ0_9BACI</name>
<evidence type="ECO:0000256" key="2">
    <source>
        <dbReference type="ARBA" id="ARBA00022692"/>
    </source>
</evidence>
<dbReference type="SUPFAM" id="SSF52096">
    <property type="entry name" value="ClpP/crotonase"/>
    <property type="match status" value="1"/>
</dbReference>
<dbReference type="InterPro" id="IPR056738">
    <property type="entry name" value="NfeD1b_N"/>
</dbReference>
<sequence>MFKMLRLFIYLLLIATALFYPAASLWAEDEEQNEEGPIVYFIPVEQTVERGLEAFLQRSIADAEEEGAEFIVLEIDTPGGAVDAAGNIANLLQGTDTPLIAFVTGEAMSAGAYISLNADHIVMSPGSRMGAAQVIDGTGNAADDKAQSAWVANMISAAELNDRDPLYAQAMADPRVDLPDYRAPEGDLLSLTASEALEVGYAEAVASNREEVVEWMGIEDVVAKEMDVSFSEQLARFVTHPVVIPILLSMGSLGLILELYSPGFGIPGIMGISALLLFFFGHMFAGFAGMETFILFGAGIILMLIEIFVPGFGIFGILGIASMIGGMILASFSTFNILVSILIAVAVAAIAAIVLFKFFGQRGPMKKMVLHDSTTTEEGYISSVTREELINQTGRTLTPLRPSGSVVMNNERLDVVSEGGYIEQGRKVKVVATSGSRVVVRELKDEE</sequence>
<gene>
    <name evidence="10" type="ORF">ACFPU1_11625</name>
</gene>
<evidence type="ECO:0000313" key="10">
    <source>
        <dbReference type="EMBL" id="MFC5713434.1"/>
    </source>
</evidence>
<dbReference type="Pfam" id="PF25145">
    <property type="entry name" value="NfeD1b_N"/>
    <property type="match status" value="1"/>
</dbReference>
<dbReference type="PANTHER" id="PTHR33507:SF3">
    <property type="entry name" value="INNER MEMBRANE PROTEIN YBBJ"/>
    <property type="match status" value="1"/>
</dbReference>
<feature type="transmembrane region" description="Helical" evidence="5">
    <location>
        <begin position="264"/>
        <end position="281"/>
    </location>
</feature>
<dbReference type="InterPro" id="IPR012340">
    <property type="entry name" value="NA-bd_OB-fold"/>
</dbReference>
<dbReference type="RefSeq" id="WP_385941252.1">
    <property type="nucleotide sequence ID" value="NZ_JBHSOZ010000005.1"/>
</dbReference>
<keyword evidence="2 5" id="KW-0812">Transmembrane</keyword>
<dbReference type="Proteomes" id="UP001596142">
    <property type="component" value="Unassembled WGS sequence"/>
</dbReference>
<reference evidence="11" key="1">
    <citation type="journal article" date="2019" name="Int. J. Syst. Evol. Microbiol.">
        <title>The Global Catalogue of Microorganisms (GCM) 10K type strain sequencing project: providing services to taxonomists for standard genome sequencing and annotation.</title>
        <authorList>
            <consortium name="The Broad Institute Genomics Platform"/>
            <consortium name="The Broad Institute Genome Sequencing Center for Infectious Disease"/>
            <person name="Wu L."/>
            <person name="Ma J."/>
        </authorList>
    </citation>
    <scope>NUCLEOTIDE SEQUENCE [LARGE SCALE GENOMIC DNA]</scope>
    <source>
        <strain evidence="11">CECT 7184</strain>
    </source>
</reference>
<feature type="transmembrane region" description="Helical" evidence="5">
    <location>
        <begin position="237"/>
        <end position="257"/>
    </location>
</feature>
<dbReference type="EMBL" id="JBHSOZ010000005">
    <property type="protein sequence ID" value="MFC5713434.1"/>
    <property type="molecule type" value="Genomic_DNA"/>
</dbReference>
<evidence type="ECO:0000256" key="4">
    <source>
        <dbReference type="ARBA" id="ARBA00023136"/>
    </source>
</evidence>
<feature type="domain" description="NfeD integral membrane" evidence="8">
    <location>
        <begin position="243"/>
        <end position="357"/>
    </location>
</feature>
<accession>A0ABW0YTQ0</accession>
<dbReference type="Gene3D" id="2.40.50.140">
    <property type="entry name" value="Nucleic acid-binding proteins"/>
    <property type="match status" value="1"/>
</dbReference>
<feature type="domain" description="NfeD-like C-terminal" evidence="7">
    <location>
        <begin position="386"/>
        <end position="441"/>
    </location>
</feature>
<evidence type="ECO:0000256" key="5">
    <source>
        <dbReference type="SAM" id="Phobius"/>
    </source>
</evidence>
<proteinExistence type="predicted"/>
<evidence type="ECO:0000259" key="8">
    <source>
        <dbReference type="Pfam" id="PF24961"/>
    </source>
</evidence>
<feature type="transmembrane region" description="Helical" evidence="5">
    <location>
        <begin position="338"/>
        <end position="359"/>
    </location>
</feature>
<dbReference type="Pfam" id="PF24961">
    <property type="entry name" value="NfeD_membrane"/>
    <property type="match status" value="1"/>
</dbReference>
<keyword evidence="6" id="KW-0732">Signal</keyword>